<feature type="chain" id="PRO_5037273963" description="Lipoprotein" evidence="2">
    <location>
        <begin position="23"/>
        <end position="45"/>
    </location>
</feature>
<keyword evidence="2" id="KW-0732">Signal</keyword>
<dbReference type="Proteomes" id="UP000613160">
    <property type="component" value="Unassembled WGS sequence"/>
</dbReference>
<evidence type="ECO:0000256" key="2">
    <source>
        <dbReference type="SAM" id="SignalP"/>
    </source>
</evidence>
<comment type="caution">
    <text evidence="3">The sequence shown here is derived from an EMBL/GenBank/DDBJ whole genome shotgun (WGS) entry which is preliminary data.</text>
</comment>
<organism evidence="3 4">
    <name type="scientific">Aureimonas glaciei</name>
    <dbReference type="NCBI Taxonomy" id="1776957"/>
    <lineage>
        <taxon>Bacteria</taxon>
        <taxon>Pseudomonadati</taxon>
        <taxon>Pseudomonadota</taxon>
        <taxon>Alphaproteobacteria</taxon>
        <taxon>Hyphomicrobiales</taxon>
        <taxon>Aurantimonadaceae</taxon>
        <taxon>Aureimonas</taxon>
    </lineage>
</organism>
<dbReference type="PROSITE" id="PS51257">
    <property type="entry name" value="PROKAR_LIPOPROTEIN"/>
    <property type="match status" value="1"/>
</dbReference>
<gene>
    <name evidence="3" type="ORF">GCM10011335_00040</name>
</gene>
<evidence type="ECO:0008006" key="5">
    <source>
        <dbReference type="Google" id="ProtNLM"/>
    </source>
</evidence>
<protein>
    <recommendedName>
        <fullName evidence="5">Lipoprotein</fullName>
    </recommendedName>
</protein>
<reference evidence="3" key="1">
    <citation type="journal article" date="2014" name="Int. J. Syst. Evol. Microbiol.">
        <title>Complete genome sequence of Corynebacterium casei LMG S-19264T (=DSM 44701T), isolated from a smear-ripened cheese.</title>
        <authorList>
            <consortium name="US DOE Joint Genome Institute (JGI-PGF)"/>
            <person name="Walter F."/>
            <person name="Albersmeier A."/>
            <person name="Kalinowski J."/>
            <person name="Ruckert C."/>
        </authorList>
    </citation>
    <scope>NUCLEOTIDE SEQUENCE</scope>
    <source>
        <strain evidence="3">CGMCC 1.15493</strain>
    </source>
</reference>
<evidence type="ECO:0000256" key="1">
    <source>
        <dbReference type="SAM" id="MobiDB-lite"/>
    </source>
</evidence>
<evidence type="ECO:0000313" key="4">
    <source>
        <dbReference type="Proteomes" id="UP000613160"/>
    </source>
</evidence>
<evidence type="ECO:0000313" key="3">
    <source>
        <dbReference type="EMBL" id="GGD01463.1"/>
    </source>
</evidence>
<dbReference type="RefSeq" id="WP_188848337.1">
    <property type="nucleotide sequence ID" value="NZ_BMJJ01000001.1"/>
</dbReference>
<feature type="region of interest" description="Disordered" evidence="1">
    <location>
        <begin position="26"/>
        <end position="45"/>
    </location>
</feature>
<dbReference type="EMBL" id="BMJJ01000001">
    <property type="protein sequence ID" value="GGD01463.1"/>
    <property type="molecule type" value="Genomic_DNA"/>
</dbReference>
<keyword evidence="4" id="KW-1185">Reference proteome</keyword>
<reference evidence="3" key="2">
    <citation type="submission" date="2020-09" db="EMBL/GenBank/DDBJ databases">
        <authorList>
            <person name="Sun Q."/>
            <person name="Zhou Y."/>
        </authorList>
    </citation>
    <scope>NUCLEOTIDE SEQUENCE</scope>
    <source>
        <strain evidence="3">CGMCC 1.15493</strain>
    </source>
</reference>
<name>A0A916V0N4_9HYPH</name>
<feature type="signal peptide" evidence="2">
    <location>
        <begin position="1"/>
        <end position="22"/>
    </location>
</feature>
<dbReference type="AlphaFoldDB" id="A0A916V0N4"/>
<sequence length="45" mass="4479">MKKISAAVLSLSLVSFATSALACPYSQKTASGTPPVVATPGVDRG</sequence>
<proteinExistence type="predicted"/>
<accession>A0A916V0N4</accession>